<dbReference type="InterPro" id="IPR023631">
    <property type="entry name" value="Amidase_dom"/>
</dbReference>
<dbReference type="Gene3D" id="1.20.58.1700">
    <property type="match status" value="1"/>
</dbReference>
<dbReference type="OrthoDB" id="9811471at2"/>
<dbReference type="EMBL" id="PGVG01000039">
    <property type="protein sequence ID" value="PJG51308.1"/>
    <property type="molecule type" value="Genomic_DNA"/>
</dbReference>
<protein>
    <submittedName>
        <fullName evidence="3">Allophanate hydrolase</fullName>
    </submittedName>
</protein>
<comment type="caution">
    <text evidence="3">The sequence shown here is derived from an EMBL/GenBank/DDBJ whole genome shotgun (WGS) entry which is preliminary data.</text>
</comment>
<dbReference type="Pfam" id="PF01425">
    <property type="entry name" value="Amidase"/>
    <property type="match status" value="1"/>
</dbReference>
<accession>A0A2M8R0F8</accession>
<dbReference type="NCBIfam" id="TIGR02713">
    <property type="entry name" value="allophanate_hyd"/>
    <property type="match status" value="1"/>
</dbReference>
<sequence>MSGPRRDGGRGVRDRSNLRSGSRRQQKRLIAFRPVHLRAGLQHLRSPREPFVSQAVALTRRSRPLRTSAELSSAIAMAYERIERDQHRNCWIHVRPMEEALAEVEALARRAAQGELLPLLGVPFGVKDNIDVKGMPTSAACPSFAYVAERSARCVERLAAAGAICLGKTNLDQFATGLSGARSPHGACPSAADDRYISGGSSSGSAVAVAAGHVAFSLGTDTGGSGRVPAGFNGIIGIKPTVGLVSSRGLVPNCPTIDCPSIFCNSVTEGKLLLELIEGFDEEDSYSREARGPSSAVPDEFRFGRISAPQLNSFGLPECDALYEQACGRLVGLGGEALEIDFTPFAEAGEMLFSGPWIAERYAAISKLFDIDHGDLLEVTRKVLHSAAQFSAADAFAAQHRLLKLRRQVQLLFKQIDVLVVPTAPRPFTIAEMLKDPIALNTRLGHYSYSVNLLDLCAVALPNATLASGMPMGVTLLAPAWHDHALLDFASRWQRDNGDALFGLNVYARAAT</sequence>
<feature type="compositionally biased region" description="Basic and acidic residues" evidence="1">
    <location>
        <begin position="1"/>
        <end position="17"/>
    </location>
</feature>
<dbReference type="SUPFAM" id="SSF75304">
    <property type="entry name" value="Amidase signature (AS) enzymes"/>
    <property type="match status" value="1"/>
</dbReference>
<dbReference type="AlphaFoldDB" id="A0A2M8R0F8"/>
<organism evidence="3 4">
    <name type="scientific">Bradyrhizobium forestalis</name>
    <dbReference type="NCBI Taxonomy" id="1419263"/>
    <lineage>
        <taxon>Bacteria</taxon>
        <taxon>Pseudomonadati</taxon>
        <taxon>Pseudomonadota</taxon>
        <taxon>Alphaproteobacteria</taxon>
        <taxon>Hyphomicrobiales</taxon>
        <taxon>Nitrobacteraceae</taxon>
        <taxon>Bradyrhizobium</taxon>
    </lineage>
</organism>
<keyword evidence="4" id="KW-1185">Reference proteome</keyword>
<dbReference type="NCBIfam" id="NF006043">
    <property type="entry name" value="PRK08186.1"/>
    <property type="match status" value="1"/>
</dbReference>
<evidence type="ECO:0000313" key="4">
    <source>
        <dbReference type="Proteomes" id="UP000231194"/>
    </source>
</evidence>
<gene>
    <name evidence="3" type="primary">atzF</name>
    <name evidence="3" type="ORF">CVM73_31715</name>
</gene>
<name>A0A2M8R0F8_9BRAD</name>
<dbReference type="GO" id="GO:0016787">
    <property type="term" value="F:hydrolase activity"/>
    <property type="evidence" value="ECO:0007669"/>
    <property type="project" value="UniProtKB-KW"/>
</dbReference>
<dbReference type="PANTHER" id="PTHR11895:SF169">
    <property type="entry name" value="GLUTAMYL-TRNA(GLN) AMIDOTRANSFERASE"/>
    <property type="match status" value="1"/>
</dbReference>
<dbReference type="PANTHER" id="PTHR11895">
    <property type="entry name" value="TRANSAMIDASE"/>
    <property type="match status" value="1"/>
</dbReference>
<evidence type="ECO:0000256" key="1">
    <source>
        <dbReference type="SAM" id="MobiDB-lite"/>
    </source>
</evidence>
<dbReference type="InterPro" id="IPR036928">
    <property type="entry name" value="AS_sf"/>
</dbReference>
<keyword evidence="3" id="KW-0378">Hydrolase</keyword>
<dbReference type="InterPro" id="IPR000120">
    <property type="entry name" value="Amidase"/>
</dbReference>
<dbReference type="Proteomes" id="UP000231194">
    <property type="component" value="Unassembled WGS sequence"/>
</dbReference>
<evidence type="ECO:0000313" key="3">
    <source>
        <dbReference type="EMBL" id="PJG51308.1"/>
    </source>
</evidence>
<reference evidence="3 4" key="1">
    <citation type="submission" date="2017-11" db="EMBL/GenBank/DDBJ databases">
        <title>Bradyrhizobium forestalis sp. nov., an efficient nitrogen-fixing bacterium isolated from nodules of forest legume species in the Amazon.</title>
        <authorList>
            <person name="Costa E.M."/>
            <person name="Guimaraes A."/>
            <person name="Carvalho T.S."/>
            <person name="Rodrigues T.L."/>
            <person name="Ribeiro P.R.A."/>
            <person name="Lebbe L."/>
            <person name="Willems A."/>
            <person name="Moreira F.M.S."/>
        </authorList>
    </citation>
    <scope>NUCLEOTIDE SEQUENCE [LARGE SCALE GENOMIC DNA]</scope>
    <source>
        <strain evidence="3 4">INPA54B</strain>
    </source>
</reference>
<feature type="domain" description="Amidase" evidence="2">
    <location>
        <begin position="76"/>
        <end position="487"/>
    </location>
</feature>
<dbReference type="InterPro" id="IPR014085">
    <property type="entry name" value="Allophanate_hydrolase"/>
</dbReference>
<proteinExistence type="predicted"/>
<dbReference type="Gene3D" id="3.90.1300.10">
    <property type="entry name" value="Amidase signature (AS) domain"/>
    <property type="match status" value="1"/>
</dbReference>
<feature type="region of interest" description="Disordered" evidence="1">
    <location>
        <begin position="1"/>
        <end position="25"/>
    </location>
</feature>
<evidence type="ECO:0000259" key="2">
    <source>
        <dbReference type="Pfam" id="PF01425"/>
    </source>
</evidence>